<dbReference type="Proteomes" id="UP001303046">
    <property type="component" value="Unassembled WGS sequence"/>
</dbReference>
<comment type="caution">
    <text evidence="1">The sequence shown here is derived from an EMBL/GenBank/DDBJ whole genome shotgun (WGS) entry which is preliminary data.</text>
</comment>
<reference evidence="1 2" key="1">
    <citation type="submission" date="2023-08" db="EMBL/GenBank/DDBJ databases">
        <title>A Necator americanus chromosomal reference genome.</title>
        <authorList>
            <person name="Ilik V."/>
            <person name="Petrzelkova K.J."/>
            <person name="Pardy F."/>
            <person name="Fuh T."/>
            <person name="Niatou-Singa F.S."/>
            <person name="Gouil Q."/>
            <person name="Baker L."/>
            <person name="Ritchie M.E."/>
            <person name="Jex A.R."/>
            <person name="Gazzola D."/>
            <person name="Li H."/>
            <person name="Toshio Fujiwara R."/>
            <person name="Zhan B."/>
            <person name="Aroian R.V."/>
            <person name="Pafco B."/>
            <person name="Schwarz E.M."/>
        </authorList>
    </citation>
    <scope>NUCLEOTIDE SEQUENCE [LARGE SCALE GENOMIC DNA]</scope>
    <source>
        <strain evidence="1 2">Aroian</strain>
        <tissue evidence="1">Whole animal</tissue>
    </source>
</reference>
<keyword evidence="2" id="KW-1185">Reference proteome</keyword>
<proteinExistence type="predicted"/>
<evidence type="ECO:0000313" key="2">
    <source>
        <dbReference type="Proteomes" id="UP001303046"/>
    </source>
</evidence>
<evidence type="ECO:0000313" key="1">
    <source>
        <dbReference type="EMBL" id="KAK6740044.1"/>
    </source>
</evidence>
<accession>A0ABR1CNX2</accession>
<sequence>MRCVRTVGAEDDPHEDMVATRLAFDLDGSLLASRGTTLGGPKATAVLPCTLPLLWPHTGLTLVPGTCAVPLAAALRLGLFDPLAIHVRTLTVHVRLPSYSFVAPV</sequence>
<organism evidence="1 2">
    <name type="scientific">Necator americanus</name>
    <name type="common">Human hookworm</name>
    <dbReference type="NCBI Taxonomy" id="51031"/>
    <lineage>
        <taxon>Eukaryota</taxon>
        <taxon>Metazoa</taxon>
        <taxon>Ecdysozoa</taxon>
        <taxon>Nematoda</taxon>
        <taxon>Chromadorea</taxon>
        <taxon>Rhabditida</taxon>
        <taxon>Rhabditina</taxon>
        <taxon>Rhabditomorpha</taxon>
        <taxon>Strongyloidea</taxon>
        <taxon>Ancylostomatidae</taxon>
        <taxon>Bunostominae</taxon>
        <taxon>Necator</taxon>
    </lineage>
</organism>
<dbReference type="EMBL" id="JAVFWL010000003">
    <property type="protein sequence ID" value="KAK6740044.1"/>
    <property type="molecule type" value="Genomic_DNA"/>
</dbReference>
<protein>
    <submittedName>
        <fullName evidence="1">Uncharacterized protein</fullName>
    </submittedName>
</protein>
<gene>
    <name evidence="1" type="primary">Necator_chrIII.g9251</name>
    <name evidence="1" type="ORF">RB195_008486</name>
</gene>
<name>A0ABR1CNX2_NECAM</name>